<sequence length="827" mass="93428">MGRSEFSKPKSRMVEPPRPKDANFVEEKAQMSSSPARNSPNKNVADATIVTRRSSLLGTPGEEEDDDDDEELYKTANIEVIKRSGKKWRVVELFAFACIVGILIASLTVNELQRRLIWGLELWKWCVLVLVILCGRLVTEWFINVLVFLIERNFLFRKKVLYFVYGVKKSVQAFIWLGLVLVTWGLLFNHGVKRTGKVTRILNYITRALASCLIGAAIWLAKTLLIKLLASKFQSTRFFDRVQQSIFHQYILKTLSGPPMMEVAENVGRTSKSGHLSFKTMNNENELEKKPVIDVDKLKKMKQEKVSAWTMKGLINVIRSSGLSTISYTPDADESDQKNNEITSEWEAKAAAYRIFENVAKPGHKYIEKDDLLRFMKIEEVENVLPLFEGAVETGRIKRKSLKNWLVKVYLERRSLIHSLNDTNTAVDDLNMLASLIVLIVMVILWLLIMGFLTTEVLVFISSQLLLVVFMFGNTAKTVFEAIIFVFVVHPFDVGDRCVIDGVQMTVEEMSILTTVFLRYDNEKIFYPNSVLATKPISNFYRSPEMSDRVEFAVDFSTAIESVGTLKAKLKAYLESRPQHWRPNHSVLVTDIENVNKMKMAVCVTHTINFQNYGDKNSRRSELVLELKKILEDLNIKYHLLPQEVHLSYVRKAPTSDTRKYAQNFHLSFHFCLHHHFSQTTLTYNQQSSQKLNQQVAGEARKKCRKDMASTSAVSMAMPAICASHKRVVVPSSDAFFKPLPLRSSKAVTASNPNGRFQVRASMKEKVVTGLTAAALTASMMVPDVAEAAVTPSLKNFLLSIIAGGVVVAVIVGAVIGVSNFDPVKRS</sequence>
<organism evidence="14 15">
    <name type="scientific">Sphenostylis stenocarpa</name>
    <dbReference type="NCBI Taxonomy" id="92480"/>
    <lineage>
        <taxon>Eukaryota</taxon>
        <taxon>Viridiplantae</taxon>
        <taxon>Streptophyta</taxon>
        <taxon>Embryophyta</taxon>
        <taxon>Tracheophyta</taxon>
        <taxon>Spermatophyta</taxon>
        <taxon>Magnoliopsida</taxon>
        <taxon>eudicotyledons</taxon>
        <taxon>Gunneridae</taxon>
        <taxon>Pentapetalae</taxon>
        <taxon>rosids</taxon>
        <taxon>fabids</taxon>
        <taxon>Fabales</taxon>
        <taxon>Fabaceae</taxon>
        <taxon>Papilionoideae</taxon>
        <taxon>50 kb inversion clade</taxon>
        <taxon>NPAAA clade</taxon>
        <taxon>indigoferoid/millettioid clade</taxon>
        <taxon>Phaseoleae</taxon>
        <taxon>Sphenostylis</taxon>
    </lineage>
</organism>
<evidence type="ECO:0000256" key="10">
    <source>
        <dbReference type="ARBA" id="ARBA00023303"/>
    </source>
</evidence>
<dbReference type="InterPro" id="IPR016688">
    <property type="entry name" value="MscS-like_plants/fungi"/>
</dbReference>
<keyword evidence="7" id="KW-0406">Ion transport</keyword>
<dbReference type="PANTHER" id="PTHR31618">
    <property type="entry name" value="MECHANOSENSITIVE ION CHANNEL PROTEIN 5"/>
    <property type="match status" value="1"/>
</dbReference>
<feature type="domain" description="Mechanosensitive ion channel MscS" evidence="13">
    <location>
        <begin position="484"/>
        <end position="540"/>
    </location>
</feature>
<evidence type="ECO:0000256" key="9">
    <source>
        <dbReference type="ARBA" id="ARBA00023276"/>
    </source>
</evidence>
<proteinExistence type="inferred from homology"/>
<feature type="transmembrane region" description="Helical" evidence="12">
    <location>
        <begin position="208"/>
        <end position="230"/>
    </location>
</feature>
<dbReference type="GO" id="GO:0015979">
    <property type="term" value="P:photosynthesis"/>
    <property type="evidence" value="ECO:0007669"/>
    <property type="project" value="UniProtKB-KW"/>
</dbReference>
<feature type="transmembrane region" description="Helical" evidence="12">
    <location>
        <begin position="798"/>
        <end position="821"/>
    </location>
</feature>
<comment type="similarity">
    <text evidence="2">Belongs to the MscS (TC 1.A.23) family.</text>
</comment>
<evidence type="ECO:0000259" key="13">
    <source>
        <dbReference type="Pfam" id="PF00924"/>
    </source>
</evidence>
<dbReference type="Pfam" id="PF00924">
    <property type="entry name" value="MS_channel_2nd"/>
    <property type="match status" value="1"/>
</dbReference>
<keyword evidence="9" id="KW-0604">Photosystem II</keyword>
<dbReference type="Pfam" id="PF06596">
    <property type="entry name" value="PsbX"/>
    <property type="match status" value="1"/>
</dbReference>
<keyword evidence="8 12" id="KW-0472">Membrane</keyword>
<dbReference type="EMBL" id="OY731406">
    <property type="protein sequence ID" value="CAJ1975766.1"/>
    <property type="molecule type" value="Genomic_DNA"/>
</dbReference>
<protein>
    <recommendedName>
        <fullName evidence="13">Mechanosensitive ion channel MscS domain-containing protein</fullName>
    </recommendedName>
</protein>
<feature type="transmembrane region" description="Helical" evidence="12">
    <location>
        <begin position="767"/>
        <end position="786"/>
    </location>
</feature>
<dbReference type="InterPro" id="IPR006685">
    <property type="entry name" value="MscS_channel_2nd"/>
</dbReference>
<feature type="transmembrane region" description="Helical" evidence="12">
    <location>
        <begin position="433"/>
        <end position="453"/>
    </location>
</feature>
<evidence type="ECO:0000256" key="8">
    <source>
        <dbReference type="ARBA" id="ARBA00023136"/>
    </source>
</evidence>
<dbReference type="GO" id="GO:0050982">
    <property type="term" value="P:detection of mechanical stimulus"/>
    <property type="evidence" value="ECO:0007669"/>
    <property type="project" value="UniProtKB-ARBA"/>
</dbReference>
<dbReference type="FunFam" id="2.30.30.60:FF:000003">
    <property type="entry name" value="Predicted mechanosensitive ion channel"/>
    <property type="match status" value="1"/>
</dbReference>
<evidence type="ECO:0000256" key="12">
    <source>
        <dbReference type="SAM" id="Phobius"/>
    </source>
</evidence>
<feature type="compositionally biased region" description="Polar residues" evidence="11">
    <location>
        <begin position="30"/>
        <end position="42"/>
    </location>
</feature>
<keyword evidence="6 12" id="KW-1133">Transmembrane helix</keyword>
<keyword evidence="10" id="KW-0407">Ion channel</keyword>
<keyword evidence="15" id="KW-1185">Reference proteome</keyword>
<feature type="transmembrane region" description="Helical" evidence="12">
    <location>
        <begin position="122"/>
        <end position="150"/>
    </location>
</feature>
<dbReference type="GO" id="GO:0009523">
    <property type="term" value="C:photosystem II"/>
    <property type="evidence" value="ECO:0007669"/>
    <property type="project" value="UniProtKB-KW"/>
</dbReference>
<dbReference type="Gene3D" id="1.20.5.510">
    <property type="entry name" value="Single helix bin"/>
    <property type="match status" value="1"/>
</dbReference>
<dbReference type="GO" id="GO:0006820">
    <property type="term" value="P:monoatomic anion transport"/>
    <property type="evidence" value="ECO:0007669"/>
    <property type="project" value="TreeGrafter"/>
</dbReference>
<evidence type="ECO:0000313" key="15">
    <source>
        <dbReference type="Proteomes" id="UP001189624"/>
    </source>
</evidence>
<feature type="transmembrane region" description="Helical" evidence="12">
    <location>
        <begin position="171"/>
        <end position="188"/>
    </location>
</feature>
<dbReference type="PANTHER" id="PTHR31618:SF7">
    <property type="entry name" value="MECHANOSENSITIVE ION CHANNEL PROTEIN"/>
    <property type="match status" value="1"/>
</dbReference>
<evidence type="ECO:0000256" key="3">
    <source>
        <dbReference type="ARBA" id="ARBA00022448"/>
    </source>
</evidence>
<keyword evidence="5 12" id="KW-0812">Transmembrane</keyword>
<dbReference type="GO" id="GO:0005886">
    <property type="term" value="C:plasma membrane"/>
    <property type="evidence" value="ECO:0007669"/>
    <property type="project" value="UniProtKB-ARBA"/>
</dbReference>
<keyword evidence="4" id="KW-0602">Photosynthesis</keyword>
<accession>A0AA86TFJ8</accession>
<keyword evidence="3" id="KW-0813">Transport</keyword>
<evidence type="ECO:0000256" key="6">
    <source>
        <dbReference type="ARBA" id="ARBA00022989"/>
    </source>
</evidence>
<dbReference type="InterPro" id="IPR009518">
    <property type="entry name" value="PSII_PsbX"/>
</dbReference>
<evidence type="ECO:0000256" key="1">
    <source>
        <dbReference type="ARBA" id="ARBA00004141"/>
    </source>
</evidence>
<evidence type="ECO:0000256" key="5">
    <source>
        <dbReference type="ARBA" id="ARBA00022692"/>
    </source>
</evidence>
<dbReference type="GO" id="GO:0008381">
    <property type="term" value="F:mechanosensitive monoatomic ion channel activity"/>
    <property type="evidence" value="ECO:0007669"/>
    <property type="project" value="TreeGrafter"/>
</dbReference>
<feature type="transmembrane region" description="Helical" evidence="12">
    <location>
        <begin position="90"/>
        <end position="110"/>
    </location>
</feature>
<evidence type="ECO:0000256" key="7">
    <source>
        <dbReference type="ARBA" id="ARBA00023065"/>
    </source>
</evidence>
<evidence type="ECO:0000256" key="4">
    <source>
        <dbReference type="ARBA" id="ARBA00022531"/>
    </source>
</evidence>
<feature type="compositionally biased region" description="Basic and acidic residues" evidence="11">
    <location>
        <begin position="1"/>
        <end position="29"/>
    </location>
</feature>
<evidence type="ECO:0000256" key="11">
    <source>
        <dbReference type="SAM" id="MobiDB-lite"/>
    </source>
</evidence>
<name>A0AA86TFJ8_9FABA</name>
<dbReference type="AlphaFoldDB" id="A0AA86TFJ8"/>
<feature type="transmembrane region" description="Helical" evidence="12">
    <location>
        <begin position="465"/>
        <end position="489"/>
    </location>
</feature>
<dbReference type="InterPro" id="IPR010920">
    <property type="entry name" value="LSM_dom_sf"/>
</dbReference>
<evidence type="ECO:0000256" key="2">
    <source>
        <dbReference type="ARBA" id="ARBA00008017"/>
    </source>
</evidence>
<evidence type="ECO:0000313" key="14">
    <source>
        <dbReference type="EMBL" id="CAJ1975766.1"/>
    </source>
</evidence>
<dbReference type="InterPro" id="IPR023408">
    <property type="entry name" value="MscS_beta-dom_sf"/>
</dbReference>
<gene>
    <name evidence="14" type="ORF">AYBTSS11_LOCUS27892</name>
</gene>
<feature type="region of interest" description="Disordered" evidence="11">
    <location>
        <begin position="1"/>
        <end position="52"/>
    </location>
</feature>
<dbReference type="SUPFAM" id="SSF50182">
    <property type="entry name" value="Sm-like ribonucleoproteins"/>
    <property type="match status" value="1"/>
</dbReference>
<dbReference type="Gene3D" id="2.30.30.60">
    <property type="match status" value="1"/>
</dbReference>
<reference evidence="14" key="1">
    <citation type="submission" date="2023-10" db="EMBL/GenBank/DDBJ databases">
        <authorList>
            <person name="Domelevo Entfellner J.-B."/>
        </authorList>
    </citation>
    <scope>NUCLEOTIDE SEQUENCE</scope>
</reference>
<dbReference type="Proteomes" id="UP001189624">
    <property type="component" value="Chromosome 9"/>
</dbReference>
<comment type="subcellular location">
    <subcellularLocation>
        <location evidence="1">Membrane</location>
        <topology evidence="1">Multi-pass membrane protein</topology>
    </subcellularLocation>
</comment>
<dbReference type="Gramene" id="rna-AYBTSS11_LOCUS27892">
    <property type="protein sequence ID" value="CAJ1975766.1"/>
    <property type="gene ID" value="gene-AYBTSS11_LOCUS27892"/>
</dbReference>